<proteinExistence type="predicted"/>
<dbReference type="RefSeq" id="WP_135545258.1">
    <property type="nucleotide sequence ID" value="NZ_SPQQ01000002.1"/>
</dbReference>
<comment type="caution">
    <text evidence="2">The sequence shown here is derived from an EMBL/GenBank/DDBJ whole genome shotgun (WGS) entry which is preliminary data.</text>
</comment>
<protein>
    <recommendedName>
        <fullName evidence="4">DUF2238 domain-containing protein</fullName>
    </recommendedName>
</protein>
<feature type="transmembrane region" description="Helical" evidence="1">
    <location>
        <begin position="175"/>
        <end position="194"/>
    </location>
</feature>
<feature type="transmembrane region" description="Helical" evidence="1">
    <location>
        <begin position="36"/>
        <end position="54"/>
    </location>
</feature>
<keyword evidence="1" id="KW-0812">Transmembrane</keyword>
<feature type="transmembrane region" description="Helical" evidence="1">
    <location>
        <begin position="12"/>
        <end position="30"/>
    </location>
</feature>
<evidence type="ECO:0000313" key="2">
    <source>
        <dbReference type="EMBL" id="TGE38763.1"/>
    </source>
</evidence>
<accession>A0A4Z0R9M7</accession>
<evidence type="ECO:0008006" key="4">
    <source>
        <dbReference type="Google" id="ProtNLM"/>
    </source>
</evidence>
<dbReference type="AlphaFoldDB" id="A0A4Z0R9M7"/>
<name>A0A4Z0R9M7_9FIRM</name>
<dbReference type="Proteomes" id="UP000298460">
    <property type="component" value="Unassembled WGS sequence"/>
</dbReference>
<organism evidence="2 3">
    <name type="scientific">Desulfosporosinus fructosivorans</name>
    <dbReference type="NCBI Taxonomy" id="2018669"/>
    <lineage>
        <taxon>Bacteria</taxon>
        <taxon>Bacillati</taxon>
        <taxon>Bacillota</taxon>
        <taxon>Clostridia</taxon>
        <taxon>Eubacteriales</taxon>
        <taxon>Desulfitobacteriaceae</taxon>
        <taxon>Desulfosporosinus</taxon>
    </lineage>
</organism>
<dbReference type="InterPro" id="IPR014509">
    <property type="entry name" value="YjdF-like"/>
</dbReference>
<evidence type="ECO:0000256" key="1">
    <source>
        <dbReference type="SAM" id="Phobius"/>
    </source>
</evidence>
<keyword evidence="1" id="KW-1133">Transmembrane helix</keyword>
<keyword evidence="3" id="KW-1185">Reference proteome</keyword>
<gene>
    <name evidence="2" type="ORF">E4K67_04585</name>
</gene>
<dbReference type="OrthoDB" id="4966203at2"/>
<evidence type="ECO:0000313" key="3">
    <source>
        <dbReference type="Proteomes" id="UP000298460"/>
    </source>
</evidence>
<sequence>MNNQNSKLSVGIAMLFETILIITAFLSIASRQWKNVSLTLLAMVCLSLPFLITYSANLKNFVLPPSFQSTTVVFVFLAQYMGEIRKFYQIFWWWDLLLHAIFGSYALIIALYLIKGIFRKEQDTTEQRFTLFAIIFAFSFSIALGTLWEMFEFIGDYLFKSGMVKGGLEDTSTDLLIKILAAFITGIICYYCNFKKVNSFN</sequence>
<dbReference type="Pfam" id="PF09997">
    <property type="entry name" value="DUF2238"/>
    <property type="match status" value="1"/>
</dbReference>
<feature type="transmembrane region" description="Helical" evidence="1">
    <location>
        <begin position="129"/>
        <end position="148"/>
    </location>
</feature>
<dbReference type="EMBL" id="SPQQ01000002">
    <property type="protein sequence ID" value="TGE38763.1"/>
    <property type="molecule type" value="Genomic_DNA"/>
</dbReference>
<reference evidence="2 3" key="1">
    <citation type="submission" date="2019-03" db="EMBL/GenBank/DDBJ databases">
        <title>Draft Genome Sequence of Desulfosporosinus fructosivorans Strain 63.6F, Isolated from Marine Sediment in the Baltic Sea.</title>
        <authorList>
            <person name="Hausmann B."/>
            <person name="Vandieken V."/>
            <person name="Pjevac P."/>
            <person name="Schreck K."/>
            <person name="Herbold C.W."/>
            <person name="Loy A."/>
        </authorList>
    </citation>
    <scope>NUCLEOTIDE SEQUENCE [LARGE SCALE GENOMIC DNA]</scope>
    <source>
        <strain evidence="2 3">63.6F</strain>
    </source>
</reference>
<feature type="transmembrane region" description="Helical" evidence="1">
    <location>
        <begin position="92"/>
        <end position="117"/>
    </location>
</feature>
<keyword evidence="1" id="KW-0472">Membrane</keyword>